<reference evidence="7 8" key="1">
    <citation type="journal article" date="2012" name="Science">
        <title>The Paleozoic origin of enzymatic lignin decomposition reconstructed from 31 fungal genomes.</title>
        <authorList>
            <person name="Floudas D."/>
            <person name="Binder M."/>
            <person name="Riley R."/>
            <person name="Barry K."/>
            <person name="Blanchette R.A."/>
            <person name="Henrissat B."/>
            <person name="Martinez A.T."/>
            <person name="Otillar R."/>
            <person name="Spatafora J.W."/>
            <person name="Yadav J.S."/>
            <person name="Aerts A."/>
            <person name="Benoit I."/>
            <person name="Boyd A."/>
            <person name="Carlson A."/>
            <person name="Copeland A."/>
            <person name="Coutinho P.M."/>
            <person name="de Vries R.P."/>
            <person name="Ferreira P."/>
            <person name="Findley K."/>
            <person name="Foster B."/>
            <person name="Gaskell J."/>
            <person name="Glotzer D."/>
            <person name="Gorecki P."/>
            <person name="Heitman J."/>
            <person name="Hesse C."/>
            <person name="Hori C."/>
            <person name="Igarashi K."/>
            <person name="Jurgens J.A."/>
            <person name="Kallen N."/>
            <person name="Kersten P."/>
            <person name="Kohler A."/>
            <person name="Kuees U."/>
            <person name="Kumar T.K.A."/>
            <person name="Kuo A."/>
            <person name="LaButti K."/>
            <person name="Larrondo L.F."/>
            <person name="Lindquist E."/>
            <person name="Ling A."/>
            <person name="Lombard V."/>
            <person name="Lucas S."/>
            <person name="Lundell T."/>
            <person name="Martin R."/>
            <person name="McLaughlin D.J."/>
            <person name="Morgenstern I."/>
            <person name="Morin E."/>
            <person name="Murat C."/>
            <person name="Nagy L.G."/>
            <person name="Nolan M."/>
            <person name="Ohm R.A."/>
            <person name="Patyshakuliyeva A."/>
            <person name="Rokas A."/>
            <person name="Ruiz-Duenas F.J."/>
            <person name="Sabat G."/>
            <person name="Salamov A."/>
            <person name="Samejima M."/>
            <person name="Schmutz J."/>
            <person name="Slot J.C."/>
            <person name="St John F."/>
            <person name="Stenlid J."/>
            <person name="Sun H."/>
            <person name="Sun S."/>
            <person name="Syed K."/>
            <person name="Tsang A."/>
            <person name="Wiebenga A."/>
            <person name="Young D."/>
            <person name="Pisabarro A."/>
            <person name="Eastwood D.C."/>
            <person name="Martin F."/>
            <person name="Cullen D."/>
            <person name="Grigoriev I.V."/>
            <person name="Hibbett D.S."/>
        </authorList>
    </citation>
    <scope>NUCLEOTIDE SEQUENCE [LARGE SCALE GENOMIC DNA]</scope>
    <source>
        <strain evidence="7 8">MD-104</strain>
    </source>
</reference>
<dbReference type="STRING" id="742152.A0A2H3JR55"/>
<evidence type="ECO:0000259" key="6">
    <source>
        <dbReference type="PROSITE" id="PS50011"/>
    </source>
</evidence>
<dbReference type="InterPro" id="IPR000719">
    <property type="entry name" value="Prot_kinase_dom"/>
</dbReference>
<feature type="domain" description="Protein kinase" evidence="6">
    <location>
        <begin position="1"/>
        <end position="141"/>
    </location>
</feature>
<evidence type="ECO:0000256" key="4">
    <source>
        <dbReference type="ARBA" id="ARBA00022777"/>
    </source>
</evidence>
<keyword evidence="1" id="KW-0723">Serine/threonine-protein kinase</keyword>
<dbReference type="Gene3D" id="1.10.510.10">
    <property type="entry name" value="Transferase(Phosphotransferase) domain 1"/>
    <property type="match status" value="1"/>
</dbReference>
<dbReference type="SUPFAM" id="SSF56112">
    <property type="entry name" value="Protein kinase-like (PK-like)"/>
    <property type="match status" value="1"/>
</dbReference>
<evidence type="ECO:0000256" key="1">
    <source>
        <dbReference type="ARBA" id="ARBA00022527"/>
    </source>
</evidence>
<dbReference type="AlphaFoldDB" id="A0A2H3JR55"/>
<protein>
    <submittedName>
        <fullName evidence="7">Kinase-like protein</fullName>
    </submittedName>
</protein>
<dbReference type="GO" id="GO:0005524">
    <property type="term" value="F:ATP binding"/>
    <property type="evidence" value="ECO:0007669"/>
    <property type="project" value="UniProtKB-KW"/>
</dbReference>
<organism evidence="7 8">
    <name type="scientific">Wolfiporia cocos (strain MD-104)</name>
    <name type="common">Brown rot fungus</name>
    <dbReference type="NCBI Taxonomy" id="742152"/>
    <lineage>
        <taxon>Eukaryota</taxon>
        <taxon>Fungi</taxon>
        <taxon>Dikarya</taxon>
        <taxon>Basidiomycota</taxon>
        <taxon>Agaricomycotina</taxon>
        <taxon>Agaricomycetes</taxon>
        <taxon>Polyporales</taxon>
        <taxon>Phaeolaceae</taxon>
        <taxon>Wolfiporia</taxon>
    </lineage>
</organism>
<dbReference type="EMBL" id="KB467942">
    <property type="protein sequence ID" value="PCH38487.1"/>
    <property type="molecule type" value="Genomic_DNA"/>
</dbReference>
<accession>A0A2H3JR55</accession>
<dbReference type="SMART" id="SM00220">
    <property type="entry name" value="S_TKc"/>
    <property type="match status" value="1"/>
</dbReference>
<keyword evidence="3" id="KW-0547">Nucleotide-binding</keyword>
<evidence type="ECO:0000256" key="2">
    <source>
        <dbReference type="ARBA" id="ARBA00022679"/>
    </source>
</evidence>
<evidence type="ECO:0000256" key="3">
    <source>
        <dbReference type="ARBA" id="ARBA00022741"/>
    </source>
</evidence>
<name>A0A2H3JR55_WOLCO</name>
<evidence type="ECO:0000256" key="5">
    <source>
        <dbReference type="ARBA" id="ARBA00022840"/>
    </source>
</evidence>
<gene>
    <name evidence="7" type="ORF">WOLCODRAFT_65955</name>
</gene>
<keyword evidence="5" id="KW-0067">ATP-binding</keyword>
<dbReference type="GO" id="GO:0004674">
    <property type="term" value="F:protein serine/threonine kinase activity"/>
    <property type="evidence" value="ECO:0007669"/>
    <property type="project" value="UniProtKB-KW"/>
</dbReference>
<dbReference type="OrthoDB" id="193860at2759"/>
<evidence type="ECO:0000313" key="7">
    <source>
        <dbReference type="EMBL" id="PCH38487.1"/>
    </source>
</evidence>
<keyword evidence="8" id="KW-1185">Reference proteome</keyword>
<dbReference type="Proteomes" id="UP000218811">
    <property type="component" value="Unassembled WGS sequence"/>
</dbReference>
<dbReference type="InterPro" id="IPR011009">
    <property type="entry name" value="Kinase-like_dom_sf"/>
</dbReference>
<sequence>MHRDIKPDNFLIDADGHIVLCDFGFSHTPAQEEDFEESTFYGRFGTAGYLAPEMIAGTNYTYKADVYSLGLLFVEMFAGMEAPFYHVRDVKEQLAVMKERGLDGLEDIIEDPLQLDLVYTMLQTNADERPTVYQAMGHPYFEDIDWDCVRDRMYMHEYIPTPDRRELRREGTSLRFKTFHLGLDSKYASYDRDSTGKLLPNDVVLQQLKAGDAYDFVYPSA</sequence>
<dbReference type="PANTHER" id="PTHR24351">
    <property type="entry name" value="RIBOSOMAL PROTEIN S6 KINASE"/>
    <property type="match status" value="1"/>
</dbReference>
<keyword evidence="2" id="KW-0808">Transferase</keyword>
<dbReference type="OMA" id="IDTIREW"/>
<keyword evidence="4 7" id="KW-0418">Kinase</keyword>
<dbReference type="PROSITE" id="PS50011">
    <property type="entry name" value="PROTEIN_KINASE_DOM"/>
    <property type="match status" value="1"/>
</dbReference>
<proteinExistence type="predicted"/>
<evidence type="ECO:0000313" key="8">
    <source>
        <dbReference type="Proteomes" id="UP000218811"/>
    </source>
</evidence>
<dbReference type="Pfam" id="PF00069">
    <property type="entry name" value="Pkinase"/>
    <property type="match status" value="1"/>
</dbReference>